<dbReference type="Gene3D" id="1.10.510.10">
    <property type="entry name" value="Transferase(Phosphotransferase) domain 1"/>
    <property type="match status" value="1"/>
</dbReference>
<keyword evidence="3" id="KW-0418">Kinase</keyword>
<feature type="region of interest" description="Disordered" evidence="1">
    <location>
        <begin position="125"/>
        <end position="155"/>
    </location>
</feature>
<dbReference type="Proteomes" id="UP000076761">
    <property type="component" value="Unassembled WGS sequence"/>
</dbReference>
<keyword evidence="4" id="KW-1185">Reference proteome</keyword>
<evidence type="ECO:0000259" key="2">
    <source>
        <dbReference type="PROSITE" id="PS50011"/>
    </source>
</evidence>
<dbReference type="STRING" id="1314782.A0A165V3Y9"/>
<dbReference type="PANTHER" id="PTHR44329">
    <property type="entry name" value="SERINE/THREONINE-PROTEIN KINASE TNNI3K-RELATED"/>
    <property type="match status" value="1"/>
</dbReference>
<dbReference type="OrthoDB" id="26722at2759"/>
<name>A0A165V3Y9_9AGAM</name>
<dbReference type="InterPro" id="IPR051681">
    <property type="entry name" value="Ser/Thr_Kinases-Pseudokinases"/>
</dbReference>
<dbReference type="InParanoid" id="A0A165V3Y9"/>
<dbReference type="InterPro" id="IPR001245">
    <property type="entry name" value="Ser-Thr/Tyr_kinase_cat_dom"/>
</dbReference>
<dbReference type="AlphaFoldDB" id="A0A165V3Y9"/>
<feature type="compositionally biased region" description="Low complexity" evidence="1">
    <location>
        <begin position="127"/>
        <end position="153"/>
    </location>
</feature>
<evidence type="ECO:0000313" key="3">
    <source>
        <dbReference type="EMBL" id="KZT29123.1"/>
    </source>
</evidence>
<dbReference type="PROSITE" id="PS50011">
    <property type="entry name" value="PROTEIN_KINASE_DOM"/>
    <property type="match status" value="1"/>
</dbReference>
<reference evidence="3 4" key="1">
    <citation type="journal article" date="2016" name="Mol. Biol. Evol.">
        <title>Comparative Genomics of Early-Diverging Mushroom-Forming Fungi Provides Insights into the Origins of Lignocellulose Decay Capabilities.</title>
        <authorList>
            <person name="Nagy L.G."/>
            <person name="Riley R."/>
            <person name="Tritt A."/>
            <person name="Adam C."/>
            <person name="Daum C."/>
            <person name="Floudas D."/>
            <person name="Sun H."/>
            <person name="Yadav J.S."/>
            <person name="Pangilinan J."/>
            <person name="Larsson K.H."/>
            <person name="Matsuura K."/>
            <person name="Barry K."/>
            <person name="Labutti K."/>
            <person name="Kuo R."/>
            <person name="Ohm R.A."/>
            <person name="Bhattacharya S.S."/>
            <person name="Shirouzu T."/>
            <person name="Yoshinaga Y."/>
            <person name="Martin F.M."/>
            <person name="Grigoriev I.V."/>
            <person name="Hibbett D.S."/>
        </authorList>
    </citation>
    <scope>NUCLEOTIDE SEQUENCE [LARGE SCALE GENOMIC DNA]</scope>
    <source>
        <strain evidence="3 4">HHB14362 ss-1</strain>
    </source>
</reference>
<keyword evidence="3" id="KW-0808">Transferase</keyword>
<dbReference type="GO" id="GO:0004674">
    <property type="term" value="F:protein serine/threonine kinase activity"/>
    <property type="evidence" value="ECO:0007669"/>
    <property type="project" value="TreeGrafter"/>
</dbReference>
<dbReference type="InterPro" id="IPR011009">
    <property type="entry name" value="Kinase-like_dom_sf"/>
</dbReference>
<gene>
    <name evidence="3" type="ORF">NEOLEDRAFT_1086080</name>
</gene>
<dbReference type="SUPFAM" id="SSF56112">
    <property type="entry name" value="Protein kinase-like (PK-like)"/>
    <property type="match status" value="1"/>
</dbReference>
<dbReference type="EMBL" id="KV425555">
    <property type="protein sequence ID" value="KZT29123.1"/>
    <property type="molecule type" value="Genomic_DNA"/>
</dbReference>
<proteinExistence type="predicted"/>
<sequence>MSATSQGSLLHTRISGHLPAGEVFVSSRKAKGPLAKSLLEGSDTIVRLAYCDWAYCHKDMSATDRLTLNGLYGSLIRLRNELKENTVTWKGSCKAIPDLWSLRKLARKFYTSAQRSRESMYDRIIESPRPSGSSDSSSSSSSVEVLSPNSDSSLDTMPERQLKLYETLWNENIMDWLRQNIQGEAETKLSLAIIDTARSAGIDDTKFRLGVKSLLLRKDLVKSLLDMPDVIIEIALDMLQRASNDCRATEGLSATECEKILRRVSYKAGLLPPCMYVTDLKVRLSMEFVNGGHGSVFRGELGGTKVAVKIIYGNDSDNDEEKRQGLKTFHREAMLWQQLQHPNILPLIGICEKFDGLSPNKPGMISAWCQHGNLRNYLKAKTRNNEVVDRISLLARIADALCYLHNHKYQLVHKDLRLANVVVDDGFEPRLTDFGISTIANSTTVSHERAHIGTTRWMAPEIFEDESVLYKEMRARVTPAIDMYAFACLCLEMYTLLDPWSEIGPMDNAVVKKRVRNGERPSRPPGNVIPEQVWSLVEKCWPQDPQQRMTSDDARQALQAMLTT</sequence>
<organism evidence="3 4">
    <name type="scientific">Neolentinus lepideus HHB14362 ss-1</name>
    <dbReference type="NCBI Taxonomy" id="1314782"/>
    <lineage>
        <taxon>Eukaryota</taxon>
        <taxon>Fungi</taxon>
        <taxon>Dikarya</taxon>
        <taxon>Basidiomycota</taxon>
        <taxon>Agaricomycotina</taxon>
        <taxon>Agaricomycetes</taxon>
        <taxon>Gloeophyllales</taxon>
        <taxon>Gloeophyllaceae</taxon>
        <taxon>Neolentinus</taxon>
    </lineage>
</organism>
<evidence type="ECO:0000256" key="1">
    <source>
        <dbReference type="SAM" id="MobiDB-lite"/>
    </source>
</evidence>
<accession>A0A165V3Y9</accession>
<protein>
    <submittedName>
        <fullName evidence="3">Kinase-like protein</fullName>
    </submittedName>
</protein>
<dbReference type="PROSITE" id="PS00109">
    <property type="entry name" value="PROTEIN_KINASE_TYR"/>
    <property type="match status" value="1"/>
</dbReference>
<dbReference type="InterPro" id="IPR000719">
    <property type="entry name" value="Prot_kinase_dom"/>
</dbReference>
<dbReference type="Pfam" id="PF07714">
    <property type="entry name" value="PK_Tyr_Ser-Thr"/>
    <property type="match status" value="1"/>
</dbReference>
<feature type="domain" description="Protein kinase" evidence="2">
    <location>
        <begin position="282"/>
        <end position="562"/>
    </location>
</feature>
<dbReference type="GO" id="GO:0005524">
    <property type="term" value="F:ATP binding"/>
    <property type="evidence" value="ECO:0007669"/>
    <property type="project" value="InterPro"/>
</dbReference>
<dbReference type="InterPro" id="IPR008266">
    <property type="entry name" value="Tyr_kinase_AS"/>
</dbReference>
<evidence type="ECO:0000313" key="4">
    <source>
        <dbReference type="Proteomes" id="UP000076761"/>
    </source>
</evidence>